<dbReference type="InterPro" id="IPR012074">
    <property type="entry name" value="GAF_ANTAR"/>
</dbReference>
<keyword evidence="2" id="KW-0418">Kinase</keyword>
<dbReference type="GO" id="GO:0016301">
    <property type="term" value="F:kinase activity"/>
    <property type="evidence" value="ECO:0007669"/>
    <property type="project" value="UniProtKB-KW"/>
</dbReference>
<keyword evidence="7" id="KW-1185">Reference proteome</keyword>
<dbReference type="Gene3D" id="3.30.450.40">
    <property type="match status" value="1"/>
</dbReference>
<evidence type="ECO:0000313" key="6">
    <source>
        <dbReference type="EMBL" id="TQL96630.1"/>
    </source>
</evidence>
<keyword evidence="3" id="KW-0805">Transcription regulation</keyword>
<dbReference type="SMART" id="SM00065">
    <property type="entry name" value="GAF"/>
    <property type="match status" value="1"/>
</dbReference>
<sequence>MSREQELSRVFVELADTLVADFDVIEFLHTLTERCADLLEVDAAGILLTDQQDSLQLVAASTLQAKQLELFQLQSEQGPCLDCFTTGEPVSCTDLTAQPQQWPRFAAAAAEAGFVAVHALPMRLRERVIGALNLFSVNPTGLNHTTLALGRAFADVATIGILSERAAREQNLLSQQLQTALNTRIIIEQAKGLLAERRDLSMDQAFTTLRGYARDNGRKLTEVALALIDGDNSITDLTHPQPTR</sequence>
<comment type="caution">
    <text evidence="6">The sequence shown here is derived from an EMBL/GenBank/DDBJ whole genome shotgun (WGS) entry which is preliminary data.</text>
</comment>
<protein>
    <submittedName>
        <fullName evidence="6">GAF domain-containing protein</fullName>
    </submittedName>
</protein>
<reference evidence="6 7" key="1">
    <citation type="submission" date="2019-06" db="EMBL/GenBank/DDBJ databases">
        <title>Sequencing the genomes of 1000 actinobacteria strains.</title>
        <authorList>
            <person name="Klenk H.-P."/>
        </authorList>
    </citation>
    <scope>NUCLEOTIDE SEQUENCE [LARGE SCALE GENOMIC DNA]</scope>
    <source>
        <strain evidence="6 7">DSM 102200</strain>
    </source>
</reference>
<dbReference type="EMBL" id="VFOZ01000001">
    <property type="protein sequence ID" value="TQL96630.1"/>
    <property type="molecule type" value="Genomic_DNA"/>
</dbReference>
<organism evidence="6 7">
    <name type="scientific">Actinoallomurus bryophytorum</name>
    <dbReference type="NCBI Taxonomy" id="1490222"/>
    <lineage>
        <taxon>Bacteria</taxon>
        <taxon>Bacillati</taxon>
        <taxon>Actinomycetota</taxon>
        <taxon>Actinomycetes</taxon>
        <taxon>Streptosporangiales</taxon>
        <taxon>Thermomonosporaceae</taxon>
        <taxon>Actinoallomurus</taxon>
    </lineage>
</organism>
<evidence type="ECO:0000259" key="5">
    <source>
        <dbReference type="PROSITE" id="PS50921"/>
    </source>
</evidence>
<gene>
    <name evidence="6" type="ORF">FB559_2170</name>
</gene>
<dbReference type="Pfam" id="PF03861">
    <property type="entry name" value="ANTAR"/>
    <property type="match status" value="1"/>
</dbReference>
<dbReference type="AlphaFoldDB" id="A0A543CHY0"/>
<dbReference type="Gene3D" id="1.10.10.10">
    <property type="entry name" value="Winged helix-like DNA-binding domain superfamily/Winged helix DNA-binding domain"/>
    <property type="match status" value="1"/>
</dbReference>
<proteinExistence type="predicted"/>
<evidence type="ECO:0000256" key="2">
    <source>
        <dbReference type="ARBA" id="ARBA00022777"/>
    </source>
</evidence>
<keyword evidence="1" id="KW-0808">Transferase</keyword>
<evidence type="ECO:0000256" key="4">
    <source>
        <dbReference type="ARBA" id="ARBA00023163"/>
    </source>
</evidence>
<dbReference type="InterPro" id="IPR003018">
    <property type="entry name" value="GAF"/>
</dbReference>
<dbReference type="PROSITE" id="PS50921">
    <property type="entry name" value="ANTAR"/>
    <property type="match status" value="1"/>
</dbReference>
<dbReference type="InterPro" id="IPR029016">
    <property type="entry name" value="GAF-like_dom_sf"/>
</dbReference>
<dbReference type="Proteomes" id="UP000316096">
    <property type="component" value="Unassembled WGS sequence"/>
</dbReference>
<evidence type="ECO:0000313" key="7">
    <source>
        <dbReference type="Proteomes" id="UP000316096"/>
    </source>
</evidence>
<accession>A0A543CHY0</accession>
<dbReference type="SMART" id="SM01012">
    <property type="entry name" value="ANTAR"/>
    <property type="match status" value="1"/>
</dbReference>
<evidence type="ECO:0000256" key="3">
    <source>
        <dbReference type="ARBA" id="ARBA00023015"/>
    </source>
</evidence>
<name>A0A543CHY0_9ACTN</name>
<feature type="domain" description="ANTAR" evidence="5">
    <location>
        <begin position="167"/>
        <end position="228"/>
    </location>
</feature>
<evidence type="ECO:0000256" key="1">
    <source>
        <dbReference type="ARBA" id="ARBA00022679"/>
    </source>
</evidence>
<dbReference type="InterPro" id="IPR036388">
    <property type="entry name" value="WH-like_DNA-bd_sf"/>
</dbReference>
<dbReference type="SUPFAM" id="SSF52172">
    <property type="entry name" value="CheY-like"/>
    <property type="match status" value="1"/>
</dbReference>
<dbReference type="PIRSF" id="PIRSF036625">
    <property type="entry name" value="GAF_ANTAR"/>
    <property type="match status" value="1"/>
</dbReference>
<dbReference type="RefSeq" id="WP_141955466.1">
    <property type="nucleotide sequence ID" value="NZ_VFOZ01000001.1"/>
</dbReference>
<dbReference type="Pfam" id="PF13185">
    <property type="entry name" value="GAF_2"/>
    <property type="match status" value="1"/>
</dbReference>
<dbReference type="SUPFAM" id="SSF55781">
    <property type="entry name" value="GAF domain-like"/>
    <property type="match status" value="1"/>
</dbReference>
<dbReference type="InterPro" id="IPR011006">
    <property type="entry name" value="CheY-like_superfamily"/>
</dbReference>
<dbReference type="InterPro" id="IPR005561">
    <property type="entry name" value="ANTAR"/>
</dbReference>
<keyword evidence="4" id="KW-0804">Transcription</keyword>
<dbReference type="OrthoDB" id="3683444at2"/>
<dbReference type="GO" id="GO:0003723">
    <property type="term" value="F:RNA binding"/>
    <property type="evidence" value="ECO:0007669"/>
    <property type="project" value="InterPro"/>
</dbReference>